<accession>A0A4C1Y3V4</accession>
<keyword evidence="2" id="KW-1185">Reference proteome</keyword>
<protein>
    <submittedName>
        <fullName evidence="1">Uncharacterized protein</fullName>
    </submittedName>
</protein>
<gene>
    <name evidence="1" type="ORF">EVAR_46695_1</name>
</gene>
<name>A0A4C1Y3V4_EUMVA</name>
<proteinExistence type="predicted"/>
<dbReference type="EMBL" id="BGZK01001066">
    <property type="protein sequence ID" value="GBP70200.1"/>
    <property type="molecule type" value="Genomic_DNA"/>
</dbReference>
<comment type="caution">
    <text evidence="1">The sequence shown here is derived from an EMBL/GenBank/DDBJ whole genome shotgun (WGS) entry which is preliminary data.</text>
</comment>
<dbReference type="AlphaFoldDB" id="A0A4C1Y3V4"/>
<evidence type="ECO:0000313" key="1">
    <source>
        <dbReference type="EMBL" id="GBP70200.1"/>
    </source>
</evidence>
<evidence type="ECO:0000313" key="2">
    <source>
        <dbReference type="Proteomes" id="UP000299102"/>
    </source>
</evidence>
<organism evidence="1 2">
    <name type="scientific">Eumeta variegata</name>
    <name type="common">Bagworm moth</name>
    <name type="synonym">Eumeta japonica</name>
    <dbReference type="NCBI Taxonomy" id="151549"/>
    <lineage>
        <taxon>Eukaryota</taxon>
        <taxon>Metazoa</taxon>
        <taxon>Ecdysozoa</taxon>
        <taxon>Arthropoda</taxon>
        <taxon>Hexapoda</taxon>
        <taxon>Insecta</taxon>
        <taxon>Pterygota</taxon>
        <taxon>Neoptera</taxon>
        <taxon>Endopterygota</taxon>
        <taxon>Lepidoptera</taxon>
        <taxon>Glossata</taxon>
        <taxon>Ditrysia</taxon>
        <taxon>Tineoidea</taxon>
        <taxon>Psychidae</taxon>
        <taxon>Oiketicinae</taxon>
        <taxon>Eumeta</taxon>
    </lineage>
</organism>
<reference evidence="1 2" key="1">
    <citation type="journal article" date="2019" name="Commun. Biol.">
        <title>The bagworm genome reveals a unique fibroin gene that provides high tensile strength.</title>
        <authorList>
            <person name="Kono N."/>
            <person name="Nakamura H."/>
            <person name="Ohtoshi R."/>
            <person name="Tomita M."/>
            <person name="Numata K."/>
            <person name="Arakawa K."/>
        </authorList>
    </citation>
    <scope>NUCLEOTIDE SEQUENCE [LARGE SCALE GENOMIC DNA]</scope>
</reference>
<sequence length="88" mass="9855">MRERKMRTALILSSIVAVKDIPHKDHQIKGTRFEILKAVINSVPFSLRKRMGRVRHHQLDAVGRALQEHDAQPALASVHISAVSNSGQ</sequence>
<dbReference type="Proteomes" id="UP000299102">
    <property type="component" value="Unassembled WGS sequence"/>
</dbReference>